<name>A0A3D3FYE8_ACIRA</name>
<protein>
    <recommendedName>
        <fullName evidence="3">Phage tail protein</fullName>
    </recommendedName>
</protein>
<reference evidence="1 2" key="1">
    <citation type="journal article" date="2018" name="Nat. Biotechnol.">
        <title>A standardized bacterial taxonomy based on genome phylogeny substantially revises the tree of life.</title>
        <authorList>
            <person name="Parks D.H."/>
            <person name="Chuvochina M."/>
            <person name="Waite D.W."/>
            <person name="Rinke C."/>
            <person name="Skarshewski A."/>
            <person name="Chaumeil P.A."/>
            <person name="Hugenholtz P."/>
        </authorList>
    </citation>
    <scope>NUCLEOTIDE SEQUENCE [LARGE SCALE GENOMIC DNA]</scope>
    <source>
        <strain evidence="1">UBA10045</strain>
    </source>
</reference>
<comment type="caution">
    <text evidence="1">The sequence shown here is derived from an EMBL/GenBank/DDBJ whole genome shotgun (WGS) entry which is preliminary data.</text>
</comment>
<evidence type="ECO:0000313" key="2">
    <source>
        <dbReference type="Proteomes" id="UP000262257"/>
    </source>
</evidence>
<dbReference type="Proteomes" id="UP000262257">
    <property type="component" value="Unassembled WGS sequence"/>
</dbReference>
<evidence type="ECO:0000313" key="1">
    <source>
        <dbReference type="EMBL" id="HCM30833.1"/>
    </source>
</evidence>
<sequence>MAIEKLTEFAKTGQKNTDDLNLEVGFVVNRKPARQWFNWLFNTLTTKINEIIAGKLDSDAPAVAAQKLQTSQQISFSGAATGSFNFDGSKGESCILTLANSGAEAGTYGTTLKIPVITINAKGLVTTATTQDIPTASTTVKGLVQLDNTLTNSSTSLAATAAQVKVLNDKMFGVNQSRQNVTTSRVSGTTYTNSTKSPIIVMIDIMAVDSSGGEFLKIELDGDEIFFGDPGVNGLGSLFTFIVGVGKTYKVTAQYSQIKKWTEYR</sequence>
<dbReference type="AlphaFoldDB" id="A0A3D3FYE8"/>
<proteinExistence type="predicted"/>
<organism evidence="1 2">
    <name type="scientific">Acinetobacter radioresistens</name>
    <dbReference type="NCBI Taxonomy" id="40216"/>
    <lineage>
        <taxon>Bacteria</taxon>
        <taxon>Pseudomonadati</taxon>
        <taxon>Pseudomonadota</taxon>
        <taxon>Gammaproteobacteria</taxon>
        <taxon>Moraxellales</taxon>
        <taxon>Moraxellaceae</taxon>
        <taxon>Acinetobacter</taxon>
    </lineage>
</organism>
<accession>A0A3D3FYE8</accession>
<gene>
    <name evidence="1" type="ORF">DIC32_03670</name>
</gene>
<dbReference type="EMBL" id="DPXL01000051">
    <property type="protein sequence ID" value="HCM30833.1"/>
    <property type="molecule type" value="Genomic_DNA"/>
</dbReference>
<evidence type="ECO:0008006" key="3">
    <source>
        <dbReference type="Google" id="ProtNLM"/>
    </source>
</evidence>